<dbReference type="Pfam" id="PF01937">
    <property type="entry name" value="ARMT1-like_dom"/>
    <property type="match status" value="1"/>
</dbReference>
<dbReference type="Proteomes" id="UP000261032">
    <property type="component" value="Unassembled WGS sequence"/>
</dbReference>
<dbReference type="PIRSF" id="PIRSF006593">
    <property type="entry name" value="UCP006593"/>
    <property type="match status" value="1"/>
</dbReference>
<protein>
    <submittedName>
        <fullName evidence="3">DUF89 family protein</fullName>
    </submittedName>
</protein>
<comment type="caution">
    <text evidence="3">The sequence shown here is derived from an EMBL/GenBank/DDBJ whole genome shotgun (WGS) entry which is preliminary data.</text>
</comment>
<dbReference type="InterPro" id="IPR014444">
    <property type="entry name" value="PH1575-like"/>
</dbReference>
<dbReference type="Gene3D" id="1.10.285.20">
    <property type="entry name" value="Uncharacterised protein PF01937, DUF89, domain 2"/>
    <property type="match status" value="1"/>
</dbReference>
<evidence type="ECO:0000256" key="1">
    <source>
        <dbReference type="SAM" id="Coils"/>
    </source>
</evidence>
<dbReference type="AlphaFoldDB" id="A0A3E3ECT5"/>
<evidence type="ECO:0000313" key="3">
    <source>
        <dbReference type="EMBL" id="RGD83665.1"/>
    </source>
</evidence>
<gene>
    <name evidence="3" type="ORF">DXB93_12805</name>
</gene>
<dbReference type="InterPro" id="IPR036075">
    <property type="entry name" value="ARMT-1-like_metal-bd_sf"/>
</dbReference>
<accession>A0A3E3ECT5</accession>
<evidence type="ECO:0000259" key="2">
    <source>
        <dbReference type="Pfam" id="PF01937"/>
    </source>
</evidence>
<proteinExistence type="predicted"/>
<sequence>MKINENCLPCLISQVIKVANITNIKNRDMFYRGVFQYLGKLNFTKTNPEIIGATFEMIKQQVNDEDPYFELRKYYNELFLSRSTEFENKINSFETAVKYAIIGNIIDFSPIYNTQIKDIDKWFENIDQLKLAINQLEEMITDIKSAKVLLYLGDNCGEICLDKLLIRRIKKLNPEIDIYFGVRGKPVVNDSIEADAYFVGMDEYATIISNGDNSLGTVLERTSNEFKRIYRSADIVIAKGQANFESLSEQEKNIYFLLMVKCEVIANYIGVAQKSLICLNYYKSMSH</sequence>
<dbReference type="Gene3D" id="3.40.50.10880">
    <property type="entry name" value="Uncharacterised protein PF01937, DUF89, domain 3"/>
    <property type="match status" value="1"/>
</dbReference>
<reference evidence="3 4" key="1">
    <citation type="submission" date="2018-08" db="EMBL/GenBank/DDBJ databases">
        <title>A genome reference for cultivated species of the human gut microbiota.</title>
        <authorList>
            <person name="Zou Y."/>
            <person name="Xue W."/>
            <person name="Luo G."/>
        </authorList>
    </citation>
    <scope>NUCLEOTIDE SEQUENCE [LARGE SCALE GENOMIC DNA]</scope>
    <source>
        <strain evidence="3 4">OM06-4</strain>
    </source>
</reference>
<name>A0A3E3ECT5_9FIRM</name>
<dbReference type="SUPFAM" id="SSF111321">
    <property type="entry name" value="AF1104-like"/>
    <property type="match status" value="1"/>
</dbReference>
<dbReference type="EMBL" id="QUSL01000022">
    <property type="protein sequence ID" value="RGD83665.1"/>
    <property type="molecule type" value="Genomic_DNA"/>
</dbReference>
<feature type="domain" description="Damage-control phosphatase ARMT1-like metal-binding" evidence="2">
    <location>
        <begin position="4"/>
        <end position="275"/>
    </location>
</feature>
<keyword evidence="1" id="KW-0175">Coiled coil</keyword>
<dbReference type="RefSeq" id="WP_003537694.1">
    <property type="nucleotide sequence ID" value="NZ_AP031443.1"/>
</dbReference>
<evidence type="ECO:0000313" key="4">
    <source>
        <dbReference type="Proteomes" id="UP000261032"/>
    </source>
</evidence>
<organism evidence="3 4">
    <name type="scientific">Thomasclavelia ramosa</name>
    <dbReference type="NCBI Taxonomy" id="1547"/>
    <lineage>
        <taxon>Bacteria</taxon>
        <taxon>Bacillati</taxon>
        <taxon>Bacillota</taxon>
        <taxon>Erysipelotrichia</taxon>
        <taxon>Erysipelotrichales</taxon>
        <taxon>Coprobacillaceae</taxon>
        <taxon>Thomasclavelia</taxon>
    </lineage>
</organism>
<feature type="coiled-coil region" evidence="1">
    <location>
        <begin position="119"/>
        <end position="146"/>
    </location>
</feature>
<dbReference type="InterPro" id="IPR002791">
    <property type="entry name" value="ARMT1-like_metal-bd"/>
</dbReference>